<dbReference type="SUPFAM" id="SSF159283">
    <property type="entry name" value="Guanosine diphospho-D-mannose pyrophosphorylase/mannose-6-phosphate isomerase linker domain"/>
    <property type="match status" value="1"/>
</dbReference>
<dbReference type="EMBL" id="MFBO01000003">
    <property type="protein sequence ID" value="OGD98836.1"/>
    <property type="molecule type" value="Genomic_DNA"/>
</dbReference>
<dbReference type="PANTHER" id="PTHR46390">
    <property type="entry name" value="MANNOSE-1-PHOSPHATE GUANYLYLTRANSFERASE"/>
    <property type="match status" value="1"/>
</dbReference>
<dbReference type="Gene3D" id="3.90.550.10">
    <property type="entry name" value="Spore Coat Polysaccharide Biosynthesis Protein SpsA, Chain A"/>
    <property type="match status" value="1"/>
</dbReference>
<dbReference type="Pfam" id="PF00483">
    <property type="entry name" value="NTP_transferase"/>
    <property type="match status" value="1"/>
</dbReference>
<evidence type="ECO:0000259" key="2">
    <source>
        <dbReference type="Pfam" id="PF22640"/>
    </source>
</evidence>
<feature type="domain" description="Nucleotidyl transferase" evidence="1">
    <location>
        <begin position="13"/>
        <end position="290"/>
    </location>
</feature>
<name>A0A1F5H3V2_9BACT</name>
<dbReference type="Pfam" id="PF22640">
    <property type="entry name" value="ManC_GMP_beta-helix"/>
    <property type="match status" value="1"/>
</dbReference>
<sequence length="366" mass="41505">MSNSTNLKIALFCGGAGTRMWPMSRKNLPKQFQPLIENQSTFEMMIKRLKSKFSPQEIFPVTTRDNVGWIAKLTPEIPLENIIVEPEMRDTAAAIGLAAIVLDKKFSNPNVLGLWSDHVVKNEKEFIKAIELADKTAHELDKFVEIGVRPTFPSVALGYLKVGKMIKNVNGLGIFEFVTQIEKPQFSEAKKFAESWEYLWHIGYSLWSAKKMIRFFEKYFKEAVEPLNKIQKAWGTSKQEPVLTNEYSKIPKNSIDFAINSKLTGHDQIVISADLGWRDVGTWKELKDEMATKPEDNIIQGEVLEIDVKDSLIYATLKDKLVAAVGVKGLVIVDTRDALLVCAKDKTNEVKKVIEHLKSQNKNDYL</sequence>
<dbReference type="GO" id="GO:0009298">
    <property type="term" value="P:GDP-mannose biosynthetic process"/>
    <property type="evidence" value="ECO:0007669"/>
    <property type="project" value="TreeGrafter"/>
</dbReference>
<evidence type="ECO:0000313" key="3">
    <source>
        <dbReference type="EMBL" id="OGD98836.1"/>
    </source>
</evidence>
<evidence type="ECO:0008006" key="5">
    <source>
        <dbReference type="Google" id="ProtNLM"/>
    </source>
</evidence>
<accession>A0A1F5H3V2</accession>
<dbReference type="GO" id="GO:0004475">
    <property type="term" value="F:mannose-1-phosphate guanylyltransferase (GTP) activity"/>
    <property type="evidence" value="ECO:0007669"/>
    <property type="project" value="TreeGrafter"/>
</dbReference>
<dbReference type="InterPro" id="IPR029044">
    <property type="entry name" value="Nucleotide-diphossugar_trans"/>
</dbReference>
<reference evidence="3 4" key="1">
    <citation type="journal article" date="2016" name="Nat. Commun.">
        <title>Thousands of microbial genomes shed light on interconnected biogeochemical processes in an aquifer system.</title>
        <authorList>
            <person name="Anantharaman K."/>
            <person name="Brown C.T."/>
            <person name="Hug L.A."/>
            <person name="Sharon I."/>
            <person name="Castelle C.J."/>
            <person name="Probst A.J."/>
            <person name="Thomas B.C."/>
            <person name="Singh A."/>
            <person name="Wilkins M.J."/>
            <person name="Karaoz U."/>
            <person name="Brodie E.L."/>
            <person name="Williams K.H."/>
            <person name="Hubbard S.S."/>
            <person name="Banfield J.F."/>
        </authorList>
    </citation>
    <scope>NUCLEOTIDE SEQUENCE [LARGE SCALE GENOMIC DNA]</scope>
</reference>
<dbReference type="AlphaFoldDB" id="A0A1F5H3V2"/>
<dbReference type="InterPro" id="IPR005835">
    <property type="entry name" value="NTP_transferase_dom"/>
</dbReference>
<dbReference type="SUPFAM" id="SSF53448">
    <property type="entry name" value="Nucleotide-diphospho-sugar transferases"/>
    <property type="match status" value="1"/>
</dbReference>
<gene>
    <name evidence="3" type="ORF">A3A49_02820</name>
</gene>
<dbReference type="STRING" id="1797725.A3A49_02820"/>
<dbReference type="Proteomes" id="UP000176740">
    <property type="component" value="Unassembled WGS sequence"/>
</dbReference>
<proteinExistence type="predicted"/>
<dbReference type="InterPro" id="IPR054566">
    <property type="entry name" value="ManC/GMP-like_b-helix"/>
</dbReference>
<protein>
    <recommendedName>
        <fullName evidence="5">Nucleotidyl transferase domain-containing protein</fullName>
    </recommendedName>
</protein>
<dbReference type="PANTHER" id="PTHR46390:SF1">
    <property type="entry name" value="MANNOSE-1-PHOSPHATE GUANYLYLTRANSFERASE"/>
    <property type="match status" value="1"/>
</dbReference>
<organism evidence="3 4">
    <name type="scientific">Candidatus Curtissbacteria bacterium RIFCSPLOWO2_01_FULL_38_11b</name>
    <dbReference type="NCBI Taxonomy" id="1797725"/>
    <lineage>
        <taxon>Bacteria</taxon>
        <taxon>Candidatus Curtissiibacteriota</taxon>
    </lineage>
</organism>
<dbReference type="InterPro" id="IPR051161">
    <property type="entry name" value="Mannose-6P_isomerase_type2"/>
</dbReference>
<evidence type="ECO:0000313" key="4">
    <source>
        <dbReference type="Proteomes" id="UP000176740"/>
    </source>
</evidence>
<feature type="domain" description="MannoseP isomerase/GMP-like beta-helix" evidence="2">
    <location>
        <begin position="301"/>
        <end position="357"/>
    </location>
</feature>
<comment type="caution">
    <text evidence="3">The sequence shown here is derived from an EMBL/GenBank/DDBJ whole genome shotgun (WGS) entry which is preliminary data.</text>
</comment>
<evidence type="ECO:0000259" key="1">
    <source>
        <dbReference type="Pfam" id="PF00483"/>
    </source>
</evidence>